<dbReference type="PANTHER" id="PTHR37610:SF101">
    <property type="entry name" value="(RAPE) HYPOTHETICAL PROTEIN"/>
    <property type="match status" value="1"/>
</dbReference>
<dbReference type="Proteomes" id="UP000288805">
    <property type="component" value="Unassembled WGS sequence"/>
</dbReference>
<gene>
    <name evidence="3" type="ORF">CK203_045069</name>
</gene>
<feature type="compositionally biased region" description="Basic and acidic residues" evidence="1">
    <location>
        <begin position="1"/>
        <end position="19"/>
    </location>
</feature>
<feature type="region of interest" description="Disordered" evidence="1">
    <location>
        <begin position="1"/>
        <end position="30"/>
    </location>
</feature>
<dbReference type="InterPro" id="IPR029472">
    <property type="entry name" value="Copia-like_N"/>
</dbReference>
<dbReference type="AlphaFoldDB" id="A0A438HWT0"/>
<dbReference type="PANTHER" id="PTHR37610">
    <property type="entry name" value="CCHC-TYPE DOMAIN-CONTAINING PROTEIN"/>
    <property type="match status" value="1"/>
</dbReference>
<organism evidence="3 4">
    <name type="scientific">Vitis vinifera</name>
    <name type="common">Grape</name>
    <dbReference type="NCBI Taxonomy" id="29760"/>
    <lineage>
        <taxon>Eukaryota</taxon>
        <taxon>Viridiplantae</taxon>
        <taxon>Streptophyta</taxon>
        <taxon>Embryophyta</taxon>
        <taxon>Tracheophyta</taxon>
        <taxon>Spermatophyta</taxon>
        <taxon>Magnoliopsida</taxon>
        <taxon>eudicotyledons</taxon>
        <taxon>Gunneridae</taxon>
        <taxon>Pentapetalae</taxon>
        <taxon>rosids</taxon>
        <taxon>Vitales</taxon>
        <taxon>Vitaceae</taxon>
        <taxon>Viteae</taxon>
        <taxon>Vitis</taxon>
    </lineage>
</organism>
<sequence length="273" mass="30448">MAGDGKKGDDGGSNSDRKMPTPYALTSNDNPGNIITQVQLKGENYDEWACVVRTALQAKKKYGFVDGSIKQPDNDSPELEDWWTINSMLVSWVFNTIEPTLRSTISYMENVKELWEEIKQRLSIANGLRVQQLKSDLVNCKQKGQGKVLEKKQEEERVHQFLMGLDEDGYGTVRSNILSTEPLPNLNRVYAMIVQQEQEWTMTRTKEERGNPMSFAVQASGRNPRGMEKTRPPRTTTGGRSGGRGRGGTARANAVQTSGTDVGRSVVTDSDRT</sequence>
<proteinExistence type="predicted"/>
<evidence type="ECO:0000259" key="2">
    <source>
        <dbReference type="Pfam" id="PF14244"/>
    </source>
</evidence>
<feature type="compositionally biased region" description="Gly residues" evidence="1">
    <location>
        <begin position="239"/>
        <end position="248"/>
    </location>
</feature>
<name>A0A438HWT0_VITVI</name>
<reference evidence="3 4" key="1">
    <citation type="journal article" date="2018" name="PLoS Genet.">
        <title>Population sequencing reveals clonal diversity and ancestral inbreeding in the grapevine cultivar Chardonnay.</title>
        <authorList>
            <person name="Roach M.J."/>
            <person name="Johnson D.L."/>
            <person name="Bohlmann J."/>
            <person name="van Vuuren H.J."/>
            <person name="Jones S.J."/>
            <person name="Pretorius I.S."/>
            <person name="Schmidt S.A."/>
            <person name="Borneman A.R."/>
        </authorList>
    </citation>
    <scope>NUCLEOTIDE SEQUENCE [LARGE SCALE GENOMIC DNA]</scope>
    <source>
        <strain evidence="4">cv. Chardonnay</strain>
        <tissue evidence="3">Leaf</tissue>
    </source>
</reference>
<evidence type="ECO:0000256" key="1">
    <source>
        <dbReference type="SAM" id="MobiDB-lite"/>
    </source>
</evidence>
<comment type="caution">
    <text evidence="3">The sequence shown here is derived from an EMBL/GenBank/DDBJ whole genome shotgun (WGS) entry which is preliminary data.</text>
</comment>
<evidence type="ECO:0000313" key="4">
    <source>
        <dbReference type="Proteomes" id="UP000288805"/>
    </source>
</evidence>
<protein>
    <recommendedName>
        <fullName evidence="2">Retrotransposon Copia-like N-terminal domain-containing protein</fullName>
    </recommendedName>
</protein>
<feature type="domain" description="Retrotransposon Copia-like N-terminal" evidence="2">
    <location>
        <begin position="27"/>
        <end position="73"/>
    </location>
</feature>
<dbReference type="Pfam" id="PF14244">
    <property type="entry name" value="Retrotran_gag_3"/>
    <property type="match status" value="1"/>
</dbReference>
<evidence type="ECO:0000313" key="3">
    <source>
        <dbReference type="EMBL" id="RVW88922.1"/>
    </source>
</evidence>
<feature type="region of interest" description="Disordered" evidence="1">
    <location>
        <begin position="216"/>
        <end position="273"/>
    </location>
</feature>
<dbReference type="EMBL" id="QGNW01000169">
    <property type="protein sequence ID" value="RVW88922.1"/>
    <property type="molecule type" value="Genomic_DNA"/>
</dbReference>
<accession>A0A438HWT0</accession>